<protein>
    <submittedName>
        <fullName evidence="2">Uncharacterized membrane protein YsdA (DUF1294 family)</fullName>
    </submittedName>
</protein>
<feature type="transmembrane region" description="Helical" evidence="1">
    <location>
        <begin position="6"/>
        <end position="23"/>
    </location>
</feature>
<dbReference type="Pfam" id="PF06961">
    <property type="entry name" value="DUF1294"/>
    <property type="match status" value="1"/>
</dbReference>
<dbReference type="InterPro" id="IPR012156">
    <property type="entry name" value="Cold_shock_CspA"/>
</dbReference>
<evidence type="ECO:0000313" key="3">
    <source>
        <dbReference type="Proteomes" id="UP000223596"/>
    </source>
</evidence>
<dbReference type="EMBL" id="PDBW01000001">
    <property type="protein sequence ID" value="PFH03322.1"/>
    <property type="molecule type" value="Genomic_DNA"/>
</dbReference>
<keyword evidence="1" id="KW-0472">Membrane</keyword>
<sequence>MPNNPYTYVFLLFAIINLVGFVITGIDKYKASRSLWRIHERTFFWLVLMGGAPGVYLGLLVFRHKTRRMSFMIGIPLIFAFQILGIILLYVLSET</sequence>
<dbReference type="Proteomes" id="UP000223596">
    <property type="component" value="Unassembled WGS sequence"/>
</dbReference>
<organism evidence="2 3">
    <name type="scientific">Acetivibrio thermocellus AD2</name>
    <dbReference type="NCBI Taxonomy" id="1138384"/>
    <lineage>
        <taxon>Bacteria</taxon>
        <taxon>Bacillati</taxon>
        <taxon>Bacillota</taxon>
        <taxon>Clostridia</taxon>
        <taxon>Eubacteriales</taxon>
        <taxon>Oscillospiraceae</taxon>
        <taxon>Acetivibrio</taxon>
    </lineage>
</organism>
<dbReference type="GO" id="GO:0003676">
    <property type="term" value="F:nucleic acid binding"/>
    <property type="evidence" value="ECO:0007669"/>
    <property type="project" value="InterPro"/>
</dbReference>
<dbReference type="GeneID" id="35803215"/>
<reference evidence="2 3" key="1">
    <citation type="submission" date="2017-09" db="EMBL/GenBank/DDBJ databases">
        <title>Evaluation of Pacific Biosciences Sequencing Technology to Finishing C. thermocellum Genome Sequences.</title>
        <authorList>
            <person name="Brown S."/>
        </authorList>
    </citation>
    <scope>NUCLEOTIDE SEQUENCE [LARGE SCALE GENOMIC DNA]</scope>
    <source>
        <strain evidence="2 3">AD2</strain>
    </source>
</reference>
<dbReference type="AlphaFoldDB" id="A0AB36THG4"/>
<feature type="transmembrane region" description="Helical" evidence="1">
    <location>
        <begin position="43"/>
        <end position="63"/>
    </location>
</feature>
<comment type="caution">
    <text evidence="2">The sequence shown here is derived from an EMBL/GenBank/DDBJ whole genome shotgun (WGS) entry which is preliminary data.</text>
</comment>
<gene>
    <name evidence="2" type="ORF">M972_112127</name>
</gene>
<dbReference type="InterPro" id="IPR010718">
    <property type="entry name" value="DUF1294"/>
</dbReference>
<evidence type="ECO:0000256" key="1">
    <source>
        <dbReference type="SAM" id="Phobius"/>
    </source>
</evidence>
<dbReference type="RefSeq" id="WP_003512288.1">
    <property type="nucleotide sequence ID" value="NZ_CP013828.1"/>
</dbReference>
<keyword evidence="1" id="KW-0812">Transmembrane</keyword>
<accession>A0AB36THG4</accession>
<keyword evidence="1" id="KW-1133">Transmembrane helix</keyword>
<feature type="transmembrane region" description="Helical" evidence="1">
    <location>
        <begin position="69"/>
        <end position="92"/>
    </location>
</feature>
<dbReference type="PIRSF" id="PIRSF002599">
    <property type="entry name" value="Cold_shock_A"/>
    <property type="match status" value="1"/>
</dbReference>
<name>A0AB36THG4_ACETH</name>
<proteinExistence type="predicted"/>
<evidence type="ECO:0000313" key="2">
    <source>
        <dbReference type="EMBL" id="PFH03322.1"/>
    </source>
</evidence>